<keyword evidence="2" id="KW-1185">Reference proteome</keyword>
<name>A0A6M8HUR8_9PROT</name>
<dbReference type="KEGG" id="lck:HN018_00080"/>
<protein>
    <recommendedName>
        <fullName evidence="3">Ethyl tert-butyl ether degradation EthD</fullName>
    </recommendedName>
</protein>
<dbReference type="AlphaFoldDB" id="A0A6M8HUR8"/>
<proteinExistence type="predicted"/>
<dbReference type="SUPFAM" id="SSF54909">
    <property type="entry name" value="Dimeric alpha+beta barrel"/>
    <property type="match status" value="1"/>
</dbReference>
<dbReference type="EMBL" id="CP053708">
    <property type="protein sequence ID" value="QKE92324.1"/>
    <property type="molecule type" value="Genomic_DNA"/>
</dbReference>
<evidence type="ECO:0000313" key="2">
    <source>
        <dbReference type="Proteomes" id="UP000500767"/>
    </source>
</evidence>
<reference evidence="1 2" key="1">
    <citation type="journal article" date="2014" name="World J. Microbiol. Biotechnol.">
        <title>Biodiversity and physiological characteristics of Antarctic and Arctic lichens-associated bacteria.</title>
        <authorList>
            <person name="Lee Y.M."/>
            <person name="Kim E.H."/>
            <person name="Lee H.K."/>
            <person name="Hong S.G."/>
        </authorList>
    </citation>
    <scope>NUCLEOTIDE SEQUENCE [LARGE SCALE GENOMIC DNA]</scope>
    <source>
        <strain evidence="1 2">PAMC 26569</strain>
    </source>
</reference>
<evidence type="ECO:0000313" key="1">
    <source>
        <dbReference type="EMBL" id="QKE92324.1"/>
    </source>
</evidence>
<dbReference type="InterPro" id="IPR011008">
    <property type="entry name" value="Dimeric_a/b-barrel"/>
</dbReference>
<dbReference type="Proteomes" id="UP000500767">
    <property type="component" value="Chromosome"/>
</dbReference>
<dbReference type="Gene3D" id="3.30.70.100">
    <property type="match status" value="1"/>
</dbReference>
<sequence length="108" mass="12119">MLTRVAIYEGSIEPGTEDAFFRDVAARLEPVWRSFPNVLDVRVQRVTEADRGAIPIVMVLEMDFADMAAIESSLASDIKTRSHALTLEVLKPFSGRFFHYIAESRSVS</sequence>
<organism evidence="1 2">
    <name type="scientific">Lichenicola cladoniae</name>
    <dbReference type="NCBI Taxonomy" id="1484109"/>
    <lineage>
        <taxon>Bacteria</taxon>
        <taxon>Pseudomonadati</taxon>
        <taxon>Pseudomonadota</taxon>
        <taxon>Alphaproteobacteria</taxon>
        <taxon>Acetobacterales</taxon>
        <taxon>Acetobacteraceae</taxon>
        <taxon>Lichenicola</taxon>
    </lineage>
</organism>
<accession>A0A6M8HUR8</accession>
<gene>
    <name evidence="1" type="ORF">HN018_00080</name>
</gene>
<evidence type="ECO:0008006" key="3">
    <source>
        <dbReference type="Google" id="ProtNLM"/>
    </source>
</evidence>